<dbReference type="AlphaFoldDB" id="A0A4S8MTB3"/>
<accession>A0A4S8MTB3</accession>
<feature type="region of interest" description="Disordered" evidence="1">
    <location>
        <begin position="152"/>
        <end position="186"/>
    </location>
</feature>
<evidence type="ECO:0000256" key="1">
    <source>
        <dbReference type="SAM" id="MobiDB-lite"/>
    </source>
</evidence>
<proteinExistence type="predicted"/>
<dbReference type="Proteomes" id="UP000297245">
    <property type="component" value="Unassembled WGS sequence"/>
</dbReference>
<organism evidence="2 3">
    <name type="scientific">Dendrothele bispora (strain CBS 962.96)</name>
    <dbReference type="NCBI Taxonomy" id="1314807"/>
    <lineage>
        <taxon>Eukaryota</taxon>
        <taxon>Fungi</taxon>
        <taxon>Dikarya</taxon>
        <taxon>Basidiomycota</taxon>
        <taxon>Agaricomycotina</taxon>
        <taxon>Agaricomycetes</taxon>
        <taxon>Agaricomycetidae</taxon>
        <taxon>Agaricales</taxon>
        <taxon>Agaricales incertae sedis</taxon>
        <taxon>Dendrothele</taxon>
    </lineage>
</organism>
<gene>
    <name evidence="2" type="ORF">K435DRAFT_849653</name>
</gene>
<dbReference type="EMBL" id="ML179046">
    <property type="protein sequence ID" value="THV05919.1"/>
    <property type="molecule type" value="Genomic_DNA"/>
</dbReference>
<feature type="compositionally biased region" description="Polar residues" evidence="1">
    <location>
        <begin position="177"/>
        <end position="186"/>
    </location>
</feature>
<reference evidence="2 3" key="1">
    <citation type="journal article" date="2019" name="Nat. Ecol. Evol.">
        <title>Megaphylogeny resolves global patterns of mushroom evolution.</title>
        <authorList>
            <person name="Varga T."/>
            <person name="Krizsan K."/>
            <person name="Foldi C."/>
            <person name="Dima B."/>
            <person name="Sanchez-Garcia M."/>
            <person name="Sanchez-Ramirez S."/>
            <person name="Szollosi G.J."/>
            <person name="Szarkandi J.G."/>
            <person name="Papp V."/>
            <person name="Albert L."/>
            <person name="Andreopoulos W."/>
            <person name="Angelini C."/>
            <person name="Antonin V."/>
            <person name="Barry K.W."/>
            <person name="Bougher N.L."/>
            <person name="Buchanan P."/>
            <person name="Buyck B."/>
            <person name="Bense V."/>
            <person name="Catcheside P."/>
            <person name="Chovatia M."/>
            <person name="Cooper J."/>
            <person name="Damon W."/>
            <person name="Desjardin D."/>
            <person name="Finy P."/>
            <person name="Geml J."/>
            <person name="Haridas S."/>
            <person name="Hughes K."/>
            <person name="Justo A."/>
            <person name="Karasinski D."/>
            <person name="Kautmanova I."/>
            <person name="Kiss B."/>
            <person name="Kocsube S."/>
            <person name="Kotiranta H."/>
            <person name="LaButti K.M."/>
            <person name="Lechner B.E."/>
            <person name="Liimatainen K."/>
            <person name="Lipzen A."/>
            <person name="Lukacs Z."/>
            <person name="Mihaltcheva S."/>
            <person name="Morgado L.N."/>
            <person name="Niskanen T."/>
            <person name="Noordeloos M.E."/>
            <person name="Ohm R.A."/>
            <person name="Ortiz-Santana B."/>
            <person name="Ovrebo C."/>
            <person name="Racz N."/>
            <person name="Riley R."/>
            <person name="Savchenko A."/>
            <person name="Shiryaev A."/>
            <person name="Soop K."/>
            <person name="Spirin V."/>
            <person name="Szebenyi C."/>
            <person name="Tomsovsky M."/>
            <person name="Tulloss R.E."/>
            <person name="Uehling J."/>
            <person name="Grigoriev I.V."/>
            <person name="Vagvolgyi C."/>
            <person name="Papp T."/>
            <person name="Martin F.M."/>
            <person name="Miettinen O."/>
            <person name="Hibbett D.S."/>
            <person name="Nagy L.G."/>
        </authorList>
    </citation>
    <scope>NUCLEOTIDE SEQUENCE [LARGE SCALE GENOMIC DNA]</scope>
    <source>
        <strain evidence="2 3">CBS 962.96</strain>
    </source>
</reference>
<feature type="compositionally biased region" description="Low complexity" evidence="1">
    <location>
        <begin position="107"/>
        <end position="123"/>
    </location>
</feature>
<feature type="region of interest" description="Disordered" evidence="1">
    <location>
        <begin position="107"/>
        <end position="130"/>
    </location>
</feature>
<evidence type="ECO:0000313" key="2">
    <source>
        <dbReference type="EMBL" id="THV05919.1"/>
    </source>
</evidence>
<protein>
    <submittedName>
        <fullName evidence="2">Uncharacterized protein</fullName>
    </submittedName>
</protein>
<sequence>MALYYRYQSIDPACDFWVQFHGDQTVMLPSDARDICGFCQKPWYSHTPAESNYLLLRGRGRAQSHECLGFHEDLVVRSGPWNPRTAMCVCGALWTAHDPLLPAGSSYVSTTQQTNTTSSSVTSAPQAPPPAPMTVLRQVVTPLTLPQAPPIMPRTEIPSSNSSASAVAITNREASRQRNLPQNNPLISQREPTRLRVQAGPPRAFPSTRNVFVQNQSSPSAGTSTESSSLTFSVLIWPWPISNNFPPLKYTREQLQDLLLSAEPAFLTFDILLESPTGRSCFHQFLPRLQSHLDNHHLTIPPNSSNTNNVNESNSLAAQPWDVVKSSRKHGVFTGHMETLVASSFTVQKLKKTWANVLENEYLLVIAPKYDRLRGPVGLPGSSELHPCYGQRKLANHFRTVRENTPSQSRRIIPAATCIPQQCPTPSLRRLRLSTDPGFSGLTCRLSVGKPAGFGNFRYPDLWIQILADTGLNF</sequence>
<name>A0A4S8MTB3_DENBC</name>
<keyword evidence="3" id="KW-1185">Reference proteome</keyword>
<evidence type="ECO:0000313" key="3">
    <source>
        <dbReference type="Proteomes" id="UP000297245"/>
    </source>
</evidence>